<gene>
    <name evidence="1" type="ORF">V4839_08175</name>
</gene>
<dbReference type="SUPFAM" id="SSF69279">
    <property type="entry name" value="Phage tail proteins"/>
    <property type="match status" value="1"/>
</dbReference>
<comment type="caution">
    <text evidence="1">The sequence shown here is derived from an EMBL/GenBank/DDBJ whole genome shotgun (WGS) entry which is preliminary data.</text>
</comment>
<proteinExistence type="predicted"/>
<sequence>MLLGYTWQCAIFQNQSVPEVVAQVLRKHGLEYPGCVSAVRL</sequence>
<accession>A0ABU7UBJ9</accession>
<reference evidence="1 2" key="1">
    <citation type="submission" date="2023-10" db="EMBL/GenBank/DDBJ databases">
        <title>Wastewater isolates of ESBL- and carbapenemase-producing Gram-negative bacteria from New Zealand.</title>
        <authorList>
            <person name="Straub C."/>
            <person name="Weaver L."/>
            <person name="Cornelius A."/>
            <person name="Mcgill E."/>
            <person name="Dyet K."/>
            <person name="White L."/>
            <person name="Pattis I."/>
        </authorList>
    </citation>
    <scope>NUCLEOTIDE SEQUENCE [LARGE SCALE GENOMIC DNA]</scope>
    <source>
        <strain evidence="1 2">ESBL35</strain>
    </source>
</reference>
<organism evidence="1 2">
    <name type="scientific">Lelliottia amnigena</name>
    <name type="common">Enterobacter amnigenus</name>
    <dbReference type="NCBI Taxonomy" id="61646"/>
    <lineage>
        <taxon>Bacteria</taxon>
        <taxon>Pseudomonadati</taxon>
        <taxon>Pseudomonadota</taxon>
        <taxon>Gammaproteobacteria</taxon>
        <taxon>Enterobacterales</taxon>
        <taxon>Enterobacteriaceae</taxon>
        <taxon>Lelliottia</taxon>
    </lineage>
</organism>
<dbReference type="Gene3D" id="3.55.50.10">
    <property type="entry name" value="Baseplate protein-like domains"/>
    <property type="match status" value="1"/>
</dbReference>
<evidence type="ECO:0000313" key="1">
    <source>
        <dbReference type="EMBL" id="MEE9683464.1"/>
    </source>
</evidence>
<dbReference type="Proteomes" id="UP001335910">
    <property type="component" value="Unassembled WGS sequence"/>
</dbReference>
<dbReference type="EMBL" id="JAZKLI010000001">
    <property type="protein sequence ID" value="MEE9683464.1"/>
    <property type="molecule type" value="Genomic_DNA"/>
</dbReference>
<keyword evidence="2" id="KW-1185">Reference proteome</keyword>
<name>A0ABU7UBJ9_LELAM</name>
<evidence type="ECO:0000313" key="2">
    <source>
        <dbReference type="Proteomes" id="UP001335910"/>
    </source>
</evidence>
<protein>
    <submittedName>
        <fullName evidence="1">Uncharacterized protein</fullName>
    </submittedName>
</protein>